<feature type="non-terminal residue" evidence="1">
    <location>
        <position position="91"/>
    </location>
</feature>
<proteinExistence type="predicted"/>
<accession>A0ACA9LWI5</accession>
<protein>
    <submittedName>
        <fullName evidence="1">3972_t:CDS:1</fullName>
    </submittedName>
</protein>
<reference evidence="1" key="1">
    <citation type="submission" date="2021-06" db="EMBL/GenBank/DDBJ databases">
        <authorList>
            <person name="Kallberg Y."/>
            <person name="Tangrot J."/>
            <person name="Rosling A."/>
        </authorList>
    </citation>
    <scope>NUCLEOTIDE SEQUENCE</scope>
    <source>
        <strain evidence="1">CL356</strain>
    </source>
</reference>
<dbReference type="EMBL" id="CAJVPT010008614">
    <property type="protein sequence ID" value="CAG8553654.1"/>
    <property type="molecule type" value="Genomic_DNA"/>
</dbReference>
<sequence>MWATRVSILDKIMDIGDVGEGGGWWLRSKVWKKSVSLAFVWQLPSEATTVVRNNSRTTQNKLVFLNDEPHAHVEGADTVLPFSGHMGILSP</sequence>
<name>A0ACA9LWI5_9GLOM</name>
<organism evidence="1 2">
    <name type="scientific">Acaulospora colombiana</name>
    <dbReference type="NCBI Taxonomy" id="27376"/>
    <lineage>
        <taxon>Eukaryota</taxon>
        <taxon>Fungi</taxon>
        <taxon>Fungi incertae sedis</taxon>
        <taxon>Mucoromycota</taxon>
        <taxon>Glomeromycotina</taxon>
        <taxon>Glomeromycetes</taxon>
        <taxon>Diversisporales</taxon>
        <taxon>Acaulosporaceae</taxon>
        <taxon>Acaulospora</taxon>
    </lineage>
</organism>
<gene>
    <name evidence="1" type="ORF">ACOLOM_LOCUS4953</name>
</gene>
<evidence type="ECO:0000313" key="2">
    <source>
        <dbReference type="Proteomes" id="UP000789525"/>
    </source>
</evidence>
<dbReference type="Proteomes" id="UP000789525">
    <property type="component" value="Unassembled WGS sequence"/>
</dbReference>
<comment type="caution">
    <text evidence="1">The sequence shown here is derived from an EMBL/GenBank/DDBJ whole genome shotgun (WGS) entry which is preliminary data.</text>
</comment>
<keyword evidence="2" id="KW-1185">Reference proteome</keyword>
<evidence type="ECO:0000313" key="1">
    <source>
        <dbReference type="EMBL" id="CAG8553654.1"/>
    </source>
</evidence>